<reference evidence="6 7" key="1">
    <citation type="submission" date="2019-03" db="EMBL/GenBank/DDBJ databases">
        <title>Genomic Encyclopedia of Type Strains, Phase IV (KMG-IV): sequencing the most valuable type-strain genomes for metagenomic binning, comparative biology and taxonomic classification.</title>
        <authorList>
            <person name="Goeker M."/>
        </authorList>
    </citation>
    <scope>NUCLEOTIDE SEQUENCE [LARGE SCALE GENOMIC DNA]</scope>
    <source>
        <strain evidence="6 7">LX-B</strain>
    </source>
</reference>
<accession>A0A4R1SC52</accession>
<evidence type="ECO:0000256" key="2">
    <source>
        <dbReference type="ARBA" id="ARBA00022833"/>
    </source>
</evidence>
<proteinExistence type="inferred from homology"/>
<dbReference type="InterPro" id="IPR036291">
    <property type="entry name" value="NAD(P)-bd_dom_sf"/>
</dbReference>
<dbReference type="Gene3D" id="3.40.50.720">
    <property type="entry name" value="NAD(P)-binding Rossmann-like Domain"/>
    <property type="match status" value="1"/>
</dbReference>
<comment type="similarity">
    <text evidence="4">Belongs to the zinc-containing alcohol dehydrogenase family.</text>
</comment>
<comment type="caution">
    <text evidence="6">The sequence shown here is derived from an EMBL/GenBank/DDBJ whole genome shotgun (WGS) entry which is preliminary data.</text>
</comment>
<dbReference type="InterPro" id="IPR013154">
    <property type="entry name" value="ADH-like_N"/>
</dbReference>
<dbReference type="PANTHER" id="PTHR43401">
    <property type="entry name" value="L-THREONINE 3-DEHYDROGENASE"/>
    <property type="match status" value="1"/>
</dbReference>
<evidence type="ECO:0000259" key="5">
    <source>
        <dbReference type="SMART" id="SM00829"/>
    </source>
</evidence>
<keyword evidence="7" id="KW-1185">Reference proteome</keyword>
<dbReference type="Proteomes" id="UP000295008">
    <property type="component" value="Unassembled WGS sequence"/>
</dbReference>
<keyword evidence="2 4" id="KW-0862">Zinc</keyword>
<dbReference type="Gene3D" id="3.90.180.10">
    <property type="entry name" value="Medium-chain alcohol dehydrogenases, catalytic domain"/>
    <property type="match status" value="1"/>
</dbReference>
<dbReference type="InterPro" id="IPR050129">
    <property type="entry name" value="Zn_alcohol_dh"/>
</dbReference>
<comment type="cofactor">
    <cofactor evidence="4">
        <name>Zn(2+)</name>
        <dbReference type="ChEBI" id="CHEBI:29105"/>
    </cofactor>
</comment>
<evidence type="ECO:0000256" key="4">
    <source>
        <dbReference type="RuleBase" id="RU361277"/>
    </source>
</evidence>
<evidence type="ECO:0000313" key="6">
    <source>
        <dbReference type="EMBL" id="TCL77019.1"/>
    </source>
</evidence>
<dbReference type="InterPro" id="IPR002328">
    <property type="entry name" value="ADH_Zn_CS"/>
</dbReference>
<sequence length="355" mass="38805">MGRMMRAQVVEAPNRMALKQVPVPEINDDEVLIKVKICGICGTDLKIYAGLYAADHLPLISGHEFWGVVEEIGQNVRGVKVGDRVSADICLTCGTCYFCRRGEGLLCESFTQLGIHTNGAFAEYVKAPWQNCYVIPDGVNDYSAAFIEPMTAVLESSKKMNCTISSSVVIIGCGLGILHAAMAKLRGAAPVMLIGDSQSRLEIAKKMNVADYYINIHEVDDVVAEVKKLTGGVGADFVLEAVGTPATYEQAFKMVRRGGVVEAFGVVPQGRTAQFEPYEFVLGEKKVRGSCAGIGNDWAEVINLLSYKRIDPTPLFSEVVPLEELENSLHELKTNKEIIKIFVSPEIDRKIRINA</sequence>
<dbReference type="OrthoDB" id="9806940at2"/>
<keyword evidence="3" id="KW-0560">Oxidoreductase</keyword>
<organism evidence="6 7">
    <name type="scientific">Hydrogenispora ethanolica</name>
    <dbReference type="NCBI Taxonomy" id="1082276"/>
    <lineage>
        <taxon>Bacteria</taxon>
        <taxon>Bacillati</taxon>
        <taxon>Bacillota</taxon>
        <taxon>Hydrogenispora</taxon>
    </lineage>
</organism>
<dbReference type="Pfam" id="PF08240">
    <property type="entry name" value="ADH_N"/>
    <property type="match status" value="1"/>
</dbReference>
<dbReference type="RefSeq" id="WP_132012405.1">
    <property type="nucleotide sequence ID" value="NZ_SLUN01000001.1"/>
</dbReference>
<dbReference type="InterPro" id="IPR020843">
    <property type="entry name" value="ER"/>
</dbReference>
<dbReference type="InterPro" id="IPR011032">
    <property type="entry name" value="GroES-like_sf"/>
</dbReference>
<gene>
    <name evidence="6" type="ORF">EDC14_1001304</name>
</gene>
<keyword evidence="1 4" id="KW-0479">Metal-binding</keyword>
<feature type="domain" description="Enoyl reductase (ER)" evidence="5">
    <location>
        <begin position="11"/>
        <end position="343"/>
    </location>
</feature>
<dbReference type="GO" id="GO:0016491">
    <property type="term" value="F:oxidoreductase activity"/>
    <property type="evidence" value="ECO:0007669"/>
    <property type="project" value="UniProtKB-KW"/>
</dbReference>
<name>A0A4R1SC52_HYDET</name>
<evidence type="ECO:0000256" key="1">
    <source>
        <dbReference type="ARBA" id="ARBA00022723"/>
    </source>
</evidence>
<evidence type="ECO:0000256" key="3">
    <source>
        <dbReference type="ARBA" id="ARBA00023002"/>
    </source>
</evidence>
<dbReference type="SMART" id="SM00829">
    <property type="entry name" value="PKS_ER"/>
    <property type="match status" value="1"/>
</dbReference>
<dbReference type="SUPFAM" id="SSF50129">
    <property type="entry name" value="GroES-like"/>
    <property type="match status" value="1"/>
</dbReference>
<dbReference type="SUPFAM" id="SSF51735">
    <property type="entry name" value="NAD(P)-binding Rossmann-fold domains"/>
    <property type="match status" value="1"/>
</dbReference>
<dbReference type="GO" id="GO:0008270">
    <property type="term" value="F:zinc ion binding"/>
    <property type="evidence" value="ECO:0007669"/>
    <property type="project" value="InterPro"/>
</dbReference>
<dbReference type="PROSITE" id="PS00059">
    <property type="entry name" value="ADH_ZINC"/>
    <property type="match status" value="1"/>
</dbReference>
<dbReference type="AlphaFoldDB" id="A0A4R1SC52"/>
<dbReference type="InterPro" id="IPR013149">
    <property type="entry name" value="ADH-like_C"/>
</dbReference>
<protein>
    <submittedName>
        <fullName evidence="6">Threonine dehydrogenase-like Zn-dependent dehydrogenase</fullName>
    </submittedName>
</protein>
<dbReference type="EMBL" id="SLUN01000001">
    <property type="protein sequence ID" value="TCL77019.1"/>
    <property type="molecule type" value="Genomic_DNA"/>
</dbReference>
<evidence type="ECO:0000313" key="7">
    <source>
        <dbReference type="Proteomes" id="UP000295008"/>
    </source>
</evidence>
<dbReference type="PANTHER" id="PTHR43401:SF2">
    <property type="entry name" value="L-THREONINE 3-DEHYDROGENASE"/>
    <property type="match status" value="1"/>
</dbReference>
<dbReference type="Pfam" id="PF00107">
    <property type="entry name" value="ADH_zinc_N"/>
    <property type="match status" value="1"/>
</dbReference>